<keyword evidence="3 10" id="KW-0808">Transferase</keyword>
<gene>
    <name evidence="10" type="primary">dacA</name>
    <name evidence="13" type="ORF">D4A47_00955</name>
</gene>
<evidence type="ECO:0000256" key="4">
    <source>
        <dbReference type="ARBA" id="ARBA00022692"/>
    </source>
</evidence>
<keyword evidence="2 10" id="KW-1003">Cell membrane</keyword>
<evidence type="ECO:0000256" key="5">
    <source>
        <dbReference type="ARBA" id="ARBA00022695"/>
    </source>
</evidence>
<evidence type="ECO:0000256" key="11">
    <source>
        <dbReference type="SAM" id="MobiDB-lite"/>
    </source>
</evidence>
<dbReference type="Pfam" id="PF19293">
    <property type="entry name" value="CdaA_N"/>
    <property type="match status" value="1"/>
</dbReference>
<comment type="caution">
    <text evidence="13">The sequence shown here is derived from an EMBL/GenBank/DDBJ whole genome shotgun (WGS) entry which is preliminary data.</text>
</comment>
<dbReference type="GO" id="GO:0006171">
    <property type="term" value="P:cAMP biosynthetic process"/>
    <property type="evidence" value="ECO:0007669"/>
    <property type="project" value="InterPro"/>
</dbReference>
<sequence>MVSGRIVRTSKGNECMAELWYNIVRTFSTFEWKDALDILVMAFLIYQGIKLVRETRAAQLVKGIAMLLLLYLLAQALEMKAMQFITKNILQIGVLALVIVFQPELRRALEQVGRSRIGKLQVFSGGMSEQETRAKWVKFINALVEEASSLSRQKIGALVVIEQKTKLGDIIKTGTVVDADPTPELIGNIFFPNSPLHDGAMIVREGRLHAAGCFLPLSDNQEISRELGTRHRAALGMSEMSDAIVVVVSEETGFITVCRNGKLERGLSTARLREYLEAELTPEKAAAEPSDKRFDRKRGKKSPEGEDTNEV</sequence>
<evidence type="ECO:0000259" key="12">
    <source>
        <dbReference type="PROSITE" id="PS51794"/>
    </source>
</evidence>
<dbReference type="PROSITE" id="PS51794">
    <property type="entry name" value="DAC"/>
    <property type="match status" value="1"/>
</dbReference>
<dbReference type="Pfam" id="PF02457">
    <property type="entry name" value="DAC"/>
    <property type="match status" value="1"/>
</dbReference>
<feature type="domain" description="DAC" evidence="12">
    <location>
        <begin position="102"/>
        <end position="269"/>
    </location>
</feature>
<dbReference type="Proteomes" id="UP000276301">
    <property type="component" value="Unassembled WGS sequence"/>
</dbReference>
<keyword evidence="8 10" id="KW-1133">Transmembrane helix</keyword>
<keyword evidence="14" id="KW-1185">Reference proteome</keyword>
<dbReference type="AlphaFoldDB" id="A0A498CY85"/>
<comment type="subunit">
    <text evidence="10">Probably a homodimer.</text>
</comment>
<evidence type="ECO:0000256" key="2">
    <source>
        <dbReference type="ARBA" id="ARBA00022475"/>
    </source>
</evidence>
<protein>
    <recommendedName>
        <fullName evidence="10">Diadenylate cyclase</fullName>
        <shortName evidence="10">DAC</shortName>
        <ecNumber evidence="10">2.7.7.85</ecNumber>
    </recommendedName>
    <alternativeName>
        <fullName evidence="10">Cyclic-di-AMP synthase</fullName>
        <shortName evidence="10">c-di-AMP synthase</shortName>
    </alternativeName>
</protein>
<dbReference type="HAMAP" id="MF_01499">
    <property type="entry name" value="DacA"/>
    <property type="match status" value="1"/>
</dbReference>
<comment type="function">
    <text evidence="10">Catalyzes the condensation of 2 ATP molecules into cyclic di-AMP (c-di-AMP), a second messenger used to regulate differing processes in different bacteria.</text>
</comment>
<dbReference type="EC" id="2.7.7.85" evidence="10"/>
<dbReference type="InterPro" id="IPR034701">
    <property type="entry name" value="CdaA"/>
</dbReference>
<dbReference type="GO" id="GO:0004016">
    <property type="term" value="F:adenylate cyclase activity"/>
    <property type="evidence" value="ECO:0007669"/>
    <property type="project" value="UniProtKB-UniRule"/>
</dbReference>
<dbReference type="InterPro" id="IPR050338">
    <property type="entry name" value="DisA"/>
</dbReference>
<dbReference type="InterPro" id="IPR045585">
    <property type="entry name" value="CdaA_N"/>
</dbReference>
<dbReference type="InterPro" id="IPR003390">
    <property type="entry name" value="DNA_integrity_scan_DisA_N"/>
</dbReference>
<dbReference type="Gene3D" id="3.40.1700.10">
    <property type="entry name" value="DNA integrity scanning protein, DisA, N-terminal domain"/>
    <property type="match status" value="1"/>
</dbReference>
<dbReference type="GO" id="GO:0106408">
    <property type="term" value="F:diadenylate cyclase activity"/>
    <property type="evidence" value="ECO:0007669"/>
    <property type="project" value="UniProtKB-EC"/>
</dbReference>
<feature type="region of interest" description="Disordered" evidence="11">
    <location>
        <begin position="282"/>
        <end position="311"/>
    </location>
</feature>
<evidence type="ECO:0000256" key="9">
    <source>
        <dbReference type="ARBA" id="ARBA00023136"/>
    </source>
</evidence>
<dbReference type="PIRSF" id="PIRSF004793">
    <property type="entry name" value="UCP004793"/>
    <property type="match status" value="1"/>
</dbReference>
<comment type="catalytic activity">
    <reaction evidence="1 10">
        <text>2 ATP = 3',3'-c-di-AMP + 2 diphosphate</text>
        <dbReference type="Rhea" id="RHEA:35655"/>
        <dbReference type="ChEBI" id="CHEBI:30616"/>
        <dbReference type="ChEBI" id="CHEBI:33019"/>
        <dbReference type="ChEBI" id="CHEBI:71500"/>
        <dbReference type="EC" id="2.7.7.85"/>
    </reaction>
</comment>
<dbReference type="SUPFAM" id="SSF143597">
    <property type="entry name" value="YojJ-like"/>
    <property type="match status" value="1"/>
</dbReference>
<feature type="compositionally biased region" description="Basic and acidic residues" evidence="11">
    <location>
        <begin position="282"/>
        <end position="294"/>
    </location>
</feature>
<accession>A0A498CY85</accession>
<dbReference type="EMBL" id="RCHT01000001">
    <property type="protein sequence ID" value="RLL14583.1"/>
    <property type="molecule type" value="Genomic_DNA"/>
</dbReference>
<evidence type="ECO:0000256" key="3">
    <source>
        <dbReference type="ARBA" id="ARBA00022679"/>
    </source>
</evidence>
<evidence type="ECO:0000256" key="8">
    <source>
        <dbReference type="ARBA" id="ARBA00022989"/>
    </source>
</evidence>
<evidence type="ECO:0000313" key="14">
    <source>
        <dbReference type="Proteomes" id="UP000276301"/>
    </source>
</evidence>
<organism evidence="13 14">
    <name type="scientific">Anaerotruncus massiliensis</name>
    <name type="common">ex Liu et al. 2021</name>
    <dbReference type="NCBI Taxonomy" id="2321404"/>
    <lineage>
        <taxon>Bacteria</taxon>
        <taxon>Bacillati</taxon>
        <taxon>Bacillota</taxon>
        <taxon>Clostridia</taxon>
        <taxon>Eubacteriales</taxon>
        <taxon>Oscillospiraceae</taxon>
        <taxon>Anaerotruncus</taxon>
    </lineage>
</organism>
<evidence type="ECO:0000256" key="10">
    <source>
        <dbReference type="HAMAP-Rule" id="MF_01499"/>
    </source>
</evidence>
<keyword evidence="4 10" id="KW-0812">Transmembrane</keyword>
<dbReference type="NCBIfam" id="TIGR00159">
    <property type="entry name" value="diadenylate cyclase CdaA"/>
    <property type="match status" value="1"/>
</dbReference>
<dbReference type="InterPro" id="IPR036888">
    <property type="entry name" value="DNA_integrity_DisA_N_sf"/>
</dbReference>
<evidence type="ECO:0000256" key="6">
    <source>
        <dbReference type="ARBA" id="ARBA00022741"/>
    </source>
</evidence>
<keyword evidence="9 10" id="KW-0472">Membrane</keyword>
<evidence type="ECO:0000313" key="13">
    <source>
        <dbReference type="EMBL" id="RLL14583.1"/>
    </source>
</evidence>
<reference evidence="13 14" key="1">
    <citation type="submission" date="2018-10" db="EMBL/GenBank/DDBJ databases">
        <title>Anaerotruncus faecis sp. nov., isolated from human feces.</title>
        <authorList>
            <person name="Wang Y.-J."/>
        </authorList>
    </citation>
    <scope>NUCLEOTIDE SEQUENCE [LARGE SCALE GENOMIC DNA]</scope>
    <source>
        <strain evidence="13 14">22A2-44</strain>
    </source>
</reference>
<comment type="similarity">
    <text evidence="10">Belongs to the adenylate cyclase family. DacA/CdaA subfamily.</text>
</comment>
<dbReference type="PANTHER" id="PTHR34185">
    <property type="entry name" value="DIADENYLATE CYCLASE"/>
    <property type="match status" value="1"/>
</dbReference>
<keyword evidence="7 10" id="KW-0067">ATP-binding</keyword>
<name>A0A498CY85_9FIRM</name>
<feature type="transmembrane region" description="Helical" evidence="10">
    <location>
        <begin position="59"/>
        <end position="77"/>
    </location>
</feature>
<evidence type="ECO:0000256" key="7">
    <source>
        <dbReference type="ARBA" id="ARBA00022840"/>
    </source>
</evidence>
<dbReference type="FunFam" id="3.40.1700.10:FF:000002">
    <property type="entry name" value="Diadenylate cyclase"/>
    <property type="match status" value="1"/>
</dbReference>
<evidence type="ECO:0000256" key="1">
    <source>
        <dbReference type="ARBA" id="ARBA00000877"/>
    </source>
</evidence>
<keyword evidence="5 10" id="KW-0548">Nucleotidyltransferase</keyword>
<keyword evidence="6 10" id="KW-0547">Nucleotide-binding</keyword>
<dbReference type="GO" id="GO:0005886">
    <property type="term" value="C:plasma membrane"/>
    <property type="evidence" value="ECO:0007669"/>
    <property type="project" value="UniProtKB-SubCell"/>
</dbReference>
<dbReference type="GO" id="GO:0005524">
    <property type="term" value="F:ATP binding"/>
    <property type="evidence" value="ECO:0007669"/>
    <property type="project" value="UniProtKB-UniRule"/>
</dbReference>
<dbReference type="PANTHER" id="PTHR34185:SF1">
    <property type="entry name" value="DIADENYLATE CYCLASE"/>
    <property type="match status" value="1"/>
</dbReference>
<dbReference type="InterPro" id="IPR014046">
    <property type="entry name" value="C-di-AMP_synthase"/>
</dbReference>
<comment type="subcellular location">
    <subcellularLocation>
        <location evidence="10">Cell membrane</location>
        <topology evidence="10">Single-pass membrane protein</topology>
    </subcellularLocation>
</comment>
<proteinExistence type="inferred from homology"/>